<dbReference type="InterPro" id="IPR009601">
    <property type="entry name" value="CENP-R"/>
</dbReference>
<keyword evidence="1" id="KW-1133">Transmembrane helix</keyword>
<feature type="transmembrane region" description="Helical" evidence="1">
    <location>
        <begin position="166"/>
        <end position="185"/>
    </location>
</feature>
<keyword evidence="3" id="KW-1185">Reference proteome</keyword>
<evidence type="ECO:0000313" key="2">
    <source>
        <dbReference type="Ensembl" id="ENSCPRP00005015704.1"/>
    </source>
</evidence>
<sequence length="195" mass="21697">MARELCVAGGSVVCSLCNVWPSACGSCSIWPLVTLKLNVHKITPLKTGKKNLNLYSPLTGTCQIGPFSSPTSHNVQKLRNGLSNVVLLLWWKQLKLASFKNLRMEQENEGNILPEKVMEEESKKHFFLYPLLSGSLLPGGLILPVLSSALWCWMTAESFRAVTSVGLNRMICALLLILVVMALNLKGCFHFHFYF</sequence>
<feature type="transmembrane region" description="Helical" evidence="1">
    <location>
        <begin position="126"/>
        <end position="146"/>
    </location>
</feature>
<reference evidence="2" key="1">
    <citation type="submission" date="2025-08" db="UniProtKB">
        <authorList>
            <consortium name="Ensembl"/>
        </authorList>
    </citation>
    <scope>IDENTIFICATION</scope>
</reference>
<dbReference type="Pfam" id="PF06729">
    <property type="entry name" value="CENP-R"/>
    <property type="match status" value="1"/>
</dbReference>
<evidence type="ECO:0000256" key="1">
    <source>
        <dbReference type="SAM" id="Phobius"/>
    </source>
</evidence>
<keyword evidence="1" id="KW-0812">Transmembrane</keyword>
<dbReference type="GO" id="GO:0034080">
    <property type="term" value="P:CENP-A containing chromatin assembly"/>
    <property type="evidence" value="ECO:0007669"/>
    <property type="project" value="InterPro"/>
</dbReference>
<proteinExistence type="predicted"/>
<evidence type="ECO:0000313" key="3">
    <source>
        <dbReference type="Proteomes" id="UP000594220"/>
    </source>
</evidence>
<name>A0A7M4EW65_CROPO</name>
<dbReference type="Proteomes" id="UP000594220">
    <property type="component" value="Unplaced"/>
</dbReference>
<dbReference type="Ensembl" id="ENSCPRT00005018404.1">
    <property type="protein sequence ID" value="ENSCPRP00005015704.1"/>
    <property type="gene ID" value="ENSCPRG00005010995.1"/>
</dbReference>
<organism evidence="2 3">
    <name type="scientific">Crocodylus porosus</name>
    <name type="common">Saltwater crocodile</name>
    <name type="synonym">Estuarine crocodile</name>
    <dbReference type="NCBI Taxonomy" id="8502"/>
    <lineage>
        <taxon>Eukaryota</taxon>
        <taxon>Metazoa</taxon>
        <taxon>Chordata</taxon>
        <taxon>Craniata</taxon>
        <taxon>Vertebrata</taxon>
        <taxon>Euteleostomi</taxon>
        <taxon>Archelosauria</taxon>
        <taxon>Archosauria</taxon>
        <taxon>Crocodylia</taxon>
        <taxon>Longirostres</taxon>
        <taxon>Crocodylidae</taxon>
        <taxon>Crocodylus</taxon>
    </lineage>
</organism>
<dbReference type="AlphaFoldDB" id="A0A7M4EW65"/>
<dbReference type="GO" id="GO:0005654">
    <property type="term" value="C:nucleoplasm"/>
    <property type="evidence" value="ECO:0007669"/>
    <property type="project" value="TreeGrafter"/>
</dbReference>
<dbReference type="PANTHER" id="PTHR15581">
    <property type="entry name" value="CENTROMERE PROTEIN R"/>
    <property type="match status" value="1"/>
</dbReference>
<accession>A0A7M4EW65</accession>
<dbReference type="PANTHER" id="PTHR15581:SF0">
    <property type="entry name" value="CENTROMERE PROTEIN R"/>
    <property type="match status" value="1"/>
</dbReference>
<keyword evidence="1" id="KW-0472">Membrane</keyword>
<reference evidence="2" key="2">
    <citation type="submission" date="2025-09" db="UniProtKB">
        <authorList>
            <consortium name="Ensembl"/>
        </authorList>
    </citation>
    <scope>IDENTIFICATION</scope>
</reference>
<protein>
    <submittedName>
        <fullName evidence="2">Uncharacterized protein</fullName>
    </submittedName>
</protein>
<dbReference type="GO" id="GO:0006355">
    <property type="term" value="P:regulation of DNA-templated transcription"/>
    <property type="evidence" value="ECO:0007669"/>
    <property type="project" value="InterPro"/>
</dbReference>